<proteinExistence type="predicted"/>
<name>A0ABV5AJB7_9BACL</name>
<dbReference type="RefSeq" id="WP_275473362.1">
    <property type="nucleotide sequence ID" value="NZ_CP162940.1"/>
</dbReference>
<evidence type="ECO:0008006" key="3">
    <source>
        <dbReference type="Google" id="ProtNLM"/>
    </source>
</evidence>
<keyword evidence="2" id="KW-1185">Reference proteome</keyword>
<evidence type="ECO:0000313" key="1">
    <source>
        <dbReference type="EMBL" id="MFB5192371.1"/>
    </source>
</evidence>
<accession>A0ABV5AJB7</accession>
<protein>
    <recommendedName>
        <fullName evidence="3">Ubiquitin-like domain-containing protein</fullName>
    </recommendedName>
</protein>
<sequence>MNLVWVRVPNDSRFLAPQGVAMASNMTIDDLVEESKKVFGMQTVLGGRLFRVTENDVYELSGEMNAVELGLRNGDPLDLVFDKE</sequence>
<dbReference type="Proteomes" id="UP001579974">
    <property type="component" value="Unassembled WGS sequence"/>
</dbReference>
<dbReference type="EMBL" id="JBDXSU010000021">
    <property type="protein sequence ID" value="MFB5192371.1"/>
    <property type="molecule type" value="Genomic_DNA"/>
</dbReference>
<comment type="caution">
    <text evidence="1">The sequence shown here is derived from an EMBL/GenBank/DDBJ whole genome shotgun (WGS) entry which is preliminary data.</text>
</comment>
<evidence type="ECO:0000313" key="2">
    <source>
        <dbReference type="Proteomes" id="UP001579974"/>
    </source>
</evidence>
<gene>
    <name evidence="1" type="ORF">KKP3000_001570</name>
</gene>
<reference evidence="1 2" key="1">
    <citation type="journal article" date="2024" name="Int. J. Mol. Sci.">
        <title>Exploration of Alicyclobacillus spp. Genome in Search of Antibiotic Resistance.</title>
        <authorList>
            <person name="Bucka-Kolendo J."/>
            <person name="Kiousi D.E."/>
            <person name="Dekowska A."/>
            <person name="Mikolajczuk-Szczyrba A."/>
            <person name="Karadedos D.M."/>
            <person name="Michael P."/>
            <person name="Galanis A."/>
            <person name="Sokolowska B."/>
        </authorList>
    </citation>
    <scope>NUCLEOTIDE SEQUENCE [LARGE SCALE GENOMIC DNA]</scope>
    <source>
        <strain evidence="1 2">KKP 3000</strain>
    </source>
</reference>
<organism evidence="1 2">
    <name type="scientific">Alicyclobacillus fastidiosus</name>
    <dbReference type="NCBI Taxonomy" id="392011"/>
    <lineage>
        <taxon>Bacteria</taxon>
        <taxon>Bacillati</taxon>
        <taxon>Bacillota</taxon>
        <taxon>Bacilli</taxon>
        <taxon>Bacillales</taxon>
        <taxon>Alicyclobacillaceae</taxon>
        <taxon>Alicyclobacillus</taxon>
    </lineage>
</organism>